<name>A0ABD1S005_9LAMI</name>
<organism evidence="2 3">
    <name type="scientific">Forsythia ovata</name>
    <dbReference type="NCBI Taxonomy" id="205694"/>
    <lineage>
        <taxon>Eukaryota</taxon>
        <taxon>Viridiplantae</taxon>
        <taxon>Streptophyta</taxon>
        <taxon>Embryophyta</taxon>
        <taxon>Tracheophyta</taxon>
        <taxon>Spermatophyta</taxon>
        <taxon>Magnoliopsida</taxon>
        <taxon>eudicotyledons</taxon>
        <taxon>Gunneridae</taxon>
        <taxon>Pentapetalae</taxon>
        <taxon>asterids</taxon>
        <taxon>lamiids</taxon>
        <taxon>Lamiales</taxon>
        <taxon>Oleaceae</taxon>
        <taxon>Forsythieae</taxon>
        <taxon>Forsythia</taxon>
    </lineage>
</organism>
<gene>
    <name evidence="2" type="ORF">Fot_37528</name>
</gene>
<sequence length="441" mass="50361">MVHNMLAVNEANEKYSDELRSLDCDDPIRAKKNKDLIFITMISVIHILKQVQQGREPTDVDFCSIAIDGGLENDILQQRLHTVLKQREQLQHMEIELRAQAWAKEDLLREQSKELQSYRYGFMFLAPLKASGVCKMNRQSEVRPSEAGGRERNQELRLHGIVFQMEAVKREATDDDLKVIQMLHAMTMGAEVLPSDAADSWPEGELTYIRAYFERMTRSKDLETCYMMNPDGNSGPELKFAANVNPSYCDRGKRNKNYVLVPLKIVYLIKARVYVELEDSTGSLSGTMIGDTSEKFLQYTGKQLMDSGSEVLEKIRITLEEERFFYIKGMKKNVFENEYKYDIIFLNEPVPSTSTTSTSTRSKTNKGKDIAYTTDTPMPLQWQTFPSAVKQLNFPSSPASKSKKRKIEEHPISSENVANPEKLPTSRTAGYSRVSKDKDTL</sequence>
<comment type="caution">
    <text evidence="2">The sequence shown here is derived from an EMBL/GenBank/DDBJ whole genome shotgun (WGS) entry which is preliminary data.</text>
</comment>
<protein>
    <submittedName>
        <fullName evidence="2">Uncharacterized protein</fullName>
    </submittedName>
</protein>
<dbReference type="AlphaFoldDB" id="A0ABD1S005"/>
<evidence type="ECO:0000256" key="1">
    <source>
        <dbReference type="SAM" id="MobiDB-lite"/>
    </source>
</evidence>
<evidence type="ECO:0000313" key="3">
    <source>
        <dbReference type="Proteomes" id="UP001604277"/>
    </source>
</evidence>
<keyword evidence="3" id="KW-1185">Reference proteome</keyword>
<dbReference type="Proteomes" id="UP001604277">
    <property type="component" value="Unassembled WGS sequence"/>
</dbReference>
<dbReference type="PANTHER" id="PTHR31696">
    <property type="entry name" value="PROTEIN MIZU-KUSSEI 1"/>
    <property type="match status" value="1"/>
</dbReference>
<accession>A0ABD1S005</accession>
<proteinExistence type="predicted"/>
<dbReference type="Pfam" id="PF04759">
    <property type="entry name" value="DUF617"/>
    <property type="match status" value="1"/>
</dbReference>
<dbReference type="EMBL" id="JBFOLJ010000011">
    <property type="protein sequence ID" value="KAL2493771.1"/>
    <property type="molecule type" value="Genomic_DNA"/>
</dbReference>
<reference evidence="3" key="1">
    <citation type="submission" date="2024-07" db="EMBL/GenBank/DDBJ databases">
        <title>Two chromosome-level genome assemblies of Korean endemic species Abeliophyllum distichum and Forsythia ovata (Oleaceae).</title>
        <authorList>
            <person name="Jang H."/>
        </authorList>
    </citation>
    <scope>NUCLEOTIDE SEQUENCE [LARGE SCALE GENOMIC DNA]</scope>
</reference>
<evidence type="ECO:0000313" key="2">
    <source>
        <dbReference type="EMBL" id="KAL2493771.1"/>
    </source>
</evidence>
<dbReference type="PANTHER" id="PTHR31696:SF73">
    <property type="entry name" value="EXPRESSED PROTEIN"/>
    <property type="match status" value="1"/>
</dbReference>
<dbReference type="InterPro" id="IPR006460">
    <property type="entry name" value="MIZ1-like_pln"/>
</dbReference>
<feature type="region of interest" description="Disordered" evidence="1">
    <location>
        <begin position="391"/>
        <end position="441"/>
    </location>
</feature>